<dbReference type="AlphaFoldDB" id="A0A0A9SFL6"/>
<accession>A0A0A9SFL6</accession>
<sequence>MLAPSHAIGVGFAGEGTCGHVELL</sequence>
<evidence type="ECO:0000313" key="1">
    <source>
        <dbReference type="EMBL" id="JAD74361.1"/>
    </source>
</evidence>
<proteinExistence type="predicted"/>
<reference evidence="1" key="1">
    <citation type="submission" date="2014-09" db="EMBL/GenBank/DDBJ databases">
        <authorList>
            <person name="Magalhaes I.L.F."/>
            <person name="Oliveira U."/>
            <person name="Santos F.R."/>
            <person name="Vidigal T.H.D.A."/>
            <person name="Brescovit A.D."/>
            <person name="Santos A.J."/>
        </authorList>
    </citation>
    <scope>NUCLEOTIDE SEQUENCE</scope>
    <source>
        <tissue evidence="1">Shoot tissue taken approximately 20 cm above the soil surface</tissue>
    </source>
</reference>
<dbReference type="EMBL" id="GBRH01223534">
    <property type="protein sequence ID" value="JAD74361.1"/>
    <property type="molecule type" value="Transcribed_RNA"/>
</dbReference>
<protein>
    <submittedName>
        <fullName evidence="1">Uncharacterized protein</fullName>
    </submittedName>
</protein>
<name>A0A0A9SFL6_ARUDO</name>
<reference evidence="1" key="2">
    <citation type="journal article" date="2015" name="Data Brief">
        <title>Shoot transcriptome of the giant reed, Arundo donax.</title>
        <authorList>
            <person name="Barrero R.A."/>
            <person name="Guerrero F.D."/>
            <person name="Moolhuijzen P."/>
            <person name="Goolsby J.A."/>
            <person name="Tidwell J."/>
            <person name="Bellgard S.E."/>
            <person name="Bellgard M.I."/>
        </authorList>
    </citation>
    <scope>NUCLEOTIDE SEQUENCE</scope>
    <source>
        <tissue evidence="1">Shoot tissue taken approximately 20 cm above the soil surface</tissue>
    </source>
</reference>
<organism evidence="1">
    <name type="scientific">Arundo donax</name>
    <name type="common">Giant reed</name>
    <name type="synonym">Donax arundinaceus</name>
    <dbReference type="NCBI Taxonomy" id="35708"/>
    <lineage>
        <taxon>Eukaryota</taxon>
        <taxon>Viridiplantae</taxon>
        <taxon>Streptophyta</taxon>
        <taxon>Embryophyta</taxon>
        <taxon>Tracheophyta</taxon>
        <taxon>Spermatophyta</taxon>
        <taxon>Magnoliopsida</taxon>
        <taxon>Liliopsida</taxon>
        <taxon>Poales</taxon>
        <taxon>Poaceae</taxon>
        <taxon>PACMAD clade</taxon>
        <taxon>Arundinoideae</taxon>
        <taxon>Arundineae</taxon>
        <taxon>Arundo</taxon>
    </lineage>
</organism>